<dbReference type="InterPro" id="IPR025391">
    <property type="entry name" value="DUF4123"/>
</dbReference>
<accession>A0A1I3ZDT6</accession>
<dbReference type="OrthoDB" id="5471790at2"/>
<evidence type="ECO:0000313" key="2">
    <source>
        <dbReference type="EMBL" id="SFK42155.1"/>
    </source>
</evidence>
<proteinExistence type="predicted"/>
<dbReference type="EMBL" id="FORX01000023">
    <property type="protein sequence ID" value="SFK42155.1"/>
    <property type="molecule type" value="Genomic_DNA"/>
</dbReference>
<dbReference type="STRING" id="52560.SAMN04488082_12360"/>
<feature type="domain" description="DUF4123" evidence="1">
    <location>
        <begin position="23"/>
        <end position="142"/>
    </location>
</feature>
<protein>
    <recommendedName>
        <fullName evidence="1">DUF4123 domain-containing protein</fullName>
    </recommendedName>
</protein>
<evidence type="ECO:0000259" key="1">
    <source>
        <dbReference type="Pfam" id="PF13503"/>
    </source>
</evidence>
<reference evidence="3" key="1">
    <citation type="submission" date="2016-10" db="EMBL/GenBank/DDBJ databases">
        <authorList>
            <person name="Varghese N."/>
            <person name="Submissions S."/>
        </authorList>
    </citation>
    <scope>NUCLEOTIDE SEQUENCE [LARGE SCALE GENOMIC DNA]</scope>
    <source>
        <strain evidence="3">DSM 5918</strain>
    </source>
</reference>
<dbReference type="Proteomes" id="UP000198635">
    <property type="component" value="Unassembled WGS sequence"/>
</dbReference>
<dbReference type="RefSeq" id="WP_092378863.1">
    <property type="nucleotide sequence ID" value="NZ_FORX01000023.1"/>
</dbReference>
<name>A0A1I3ZDT6_9BACT</name>
<organism evidence="2 3">
    <name type="scientific">Desulfomicrobium apsheronum</name>
    <dbReference type="NCBI Taxonomy" id="52560"/>
    <lineage>
        <taxon>Bacteria</taxon>
        <taxon>Pseudomonadati</taxon>
        <taxon>Thermodesulfobacteriota</taxon>
        <taxon>Desulfovibrionia</taxon>
        <taxon>Desulfovibrionales</taxon>
        <taxon>Desulfomicrobiaceae</taxon>
        <taxon>Desulfomicrobium</taxon>
    </lineage>
</organism>
<gene>
    <name evidence="2" type="ORF">SAMN04488082_12360</name>
</gene>
<dbReference type="AlphaFoldDB" id="A0A1I3ZDT6"/>
<evidence type="ECO:0000313" key="3">
    <source>
        <dbReference type="Proteomes" id="UP000198635"/>
    </source>
</evidence>
<keyword evidence="3" id="KW-1185">Reference proteome</keyword>
<dbReference type="Pfam" id="PF13503">
    <property type="entry name" value="DUF4123"/>
    <property type="match status" value="1"/>
</dbReference>
<sequence length="166" mass="19589">MILHQMNANFDILVALRRQQSNIYLLIDGARFKNIHAFIYEQEERPDYIPLYRGTYFETALEVSPCLVRITNIKVGLLPWFAKDTEDKRNAMLLVSDLSLKDLAVHFQEYLEAKLPNYDVVLFRFYDPQIFEVITNHMNDPHVIKMLTPIKLAYWKSLENYKCLSA</sequence>